<dbReference type="Proteomes" id="UP000326837">
    <property type="component" value="Chromosome"/>
</dbReference>
<reference evidence="2" key="1">
    <citation type="submission" date="2019-10" db="EMBL/GenBank/DDBJ databases">
        <title>Lacipirellula parvula gen. nov., sp. nov., representing a lineage of planctomycetes widespread in freshwater anoxic habitats, and description of the family Lacipirellulaceae.</title>
        <authorList>
            <person name="Dedysh S.N."/>
            <person name="Kulichevskaya I.S."/>
            <person name="Beletsky A.V."/>
            <person name="Rakitin A.L."/>
            <person name="Mardanov A.V."/>
            <person name="Ivanova A.A."/>
            <person name="Saltykova V.X."/>
            <person name="Rijpstra W.I.C."/>
            <person name="Sinninghe Damste J.S."/>
            <person name="Ravin N.V."/>
        </authorList>
    </citation>
    <scope>NUCLEOTIDE SEQUENCE [LARGE SCALE GENOMIC DNA]</scope>
    <source>
        <strain evidence="2">PX69</strain>
    </source>
</reference>
<evidence type="ECO:0000313" key="2">
    <source>
        <dbReference type="Proteomes" id="UP000326837"/>
    </source>
</evidence>
<gene>
    <name evidence="1" type="ORF">PLANPX_4917</name>
</gene>
<name>A0A5K7XFY3_9BACT</name>
<keyword evidence="2" id="KW-1185">Reference proteome</keyword>
<accession>A0A5K7XFY3</accession>
<protein>
    <submittedName>
        <fullName evidence="1">Uncharacterized protein</fullName>
    </submittedName>
</protein>
<proteinExistence type="predicted"/>
<dbReference type="KEGG" id="lpav:PLANPX_4917"/>
<dbReference type="AlphaFoldDB" id="A0A5K7XFY3"/>
<evidence type="ECO:0000313" key="1">
    <source>
        <dbReference type="EMBL" id="BBO35305.1"/>
    </source>
</evidence>
<dbReference type="EMBL" id="AP021861">
    <property type="protein sequence ID" value="BBO35305.1"/>
    <property type="molecule type" value="Genomic_DNA"/>
</dbReference>
<organism evidence="1 2">
    <name type="scientific">Lacipirellula parvula</name>
    <dbReference type="NCBI Taxonomy" id="2650471"/>
    <lineage>
        <taxon>Bacteria</taxon>
        <taxon>Pseudomonadati</taxon>
        <taxon>Planctomycetota</taxon>
        <taxon>Planctomycetia</taxon>
        <taxon>Pirellulales</taxon>
        <taxon>Lacipirellulaceae</taxon>
        <taxon>Lacipirellula</taxon>
    </lineage>
</organism>
<sequence length="44" mass="5033">MNKKTHHDDTTDTTRRTELATINPTCISVMIVVPSWFNRISEAT</sequence>